<proteinExistence type="predicted"/>
<evidence type="ECO:0000313" key="3">
    <source>
        <dbReference type="Proteomes" id="UP000767334"/>
    </source>
</evidence>
<dbReference type="Proteomes" id="UP000767334">
    <property type="component" value="Unassembled WGS sequence"/>
</dbReference>
<organism evidence="2 3">
    <name type="scientific">Clostridium saudiense</name>
    <dbReference type="NCBI Taxonomy" id="1414720"/>
    <lineage>
        <taxon>Bacteria</taxon>
        <taxon>Bacillati</taxon>
        <taxon>Bacillota</taxon>
        <taxon>Clostridia</taxon>
        <taxon>Eubacteriales</taxon>
        <taxon>Clostridiaceae</taxon>
        <taxon>Clostridium</taxon>
    </lineage>
</organism>
<reference evidence="2 3" key="1">
    <citation type="journal article" date="2021" name="Sci. Rep.">
        <title>The distribution of antibiotic resistance genes in chicken gut microbiota commensals.</title>
        <authorList>
            <person name="Juricova H."/>
            <person name="Matiasovicova J."/>
            <person name="Kubasova T."/>
            <person name="Cejkova D."/>
            <person name="Rychlik I."/>
        </authorList>
    </citation>
    <scope>NUCLEOTIDE SEQUENCE [LARGE SCALE GENOMIC DNA]</scope>
    <source>
        <strain evidence="2 3">An435</strain>
    </source>
</reference>
<evidence type="ECO:0000256" key="1">
    <source>
        <dbReference type="SAM" id="Phobius"/>
    </source>
</evidence>
<keyword evidence="1" id="KW-0812">Transmembrane</keyword>
<name>A0ABS2FKK2_9CLOT</name>
<gene>
    <name evidence="2" type="ORF">H6A19_16355</name>
</gene>
<feature type="transmembrane region" description="Helical" evidence="1">
    <location>
        <begin position="147"/>
        <end position="170"/>
    </location>
</feature>
<feature type="transmembrane region" description="Helical" evidence="1">
    <location>
        <begin position="82"/>
        <end position="103"/>
    </location>
</feature>
<comment type="caution">
    <text evidence="2">The sequence shown here is derived from an EMBL/GenBank/DDBJ whole genome shotgun (WGS) entry which is preliminary data.</text>
</comment>
<keyword evidence="1" id="KW-1133">Transmembrane helix</keyword>
<feature type="transmembrane region" description="Helical" evidence="1">
    <location>
        <begin position="115"/>
        <end position="141"/>
    </location>
</feature>
<accession>A0ABS2FKK2</accession>
<dbReference type="Pfam" id="PF17099">
    <property type="entry name" value="TrpP"/>
    <property type="match status" value="1"/>
</dbReference>
<dbReference type="RefSeq" id="WP_133016209.1">
    <property type="nucleotide sequence ID" value="NZ_JACJLL010000192.1"/>
</dbReference>
<sequence>MKTNMNTKKMVINALLLAIGAILHQITPALGLPMQPDFALAMLFIIMLINNNDYKTSLISAIITGVFTALTTKFPGGQLPNIIDKLITVNLMYIILLTVNKILEYININNNIKQNLLVIISFPLGTLISGTAFLMSAQYIVGLPAKFSILFVTTVIPALLINTIGGFILYQAINVSLKRIIRFN</sequence>
<protein>
    <submittedName>
        <fullName evidence="2">Tryptophan transporter</fullName>
    </submittedName>
</protein>
<keyword evidence="1" id="KW-0472">Membrane</keyword>
<evidence type="ECO:0000313" key="2">
    <source>
        <dbReference type="EMBL" id="MBM6820889.1"/>
    </source>
</evidence>
<dbReference type="InterPro" id="IPR031360">
    <property type="entry name" value="TrpP"/>
</dbReference>
<dbReference type="EMBL" id="JACJLL010000192">
    <property type="protein sequence ID" value="MBM6820889.1"/>
    <property type="molecule type" value="Genomic_DNA"/>
</dbReference>
<keyword evidence="3" id="KW-1185">Reference proteome</keyword>